<proteinExistence type="predicted"/>
<feature type="compositionally biased region" description="Polar residues" evidence="7">
    <location>
        <begin position="1312"/>
        <end position="1328"/>
    </location>
</feature>
<feature type="compositionally biased region" description="Low complexity" evidence="7">
    <location>
        <begin position="747"/>
        <end position="769"/>
    </location>
</feature>
<feature type="region of interest" description="Disordered" evidence="7">
    <location>
        <begin position="584"/>
        <end position="605"/>
    </location>
</feature>
<dbReference type="InterPro" id="IPR036427">
    <property type="entry name" value="Bromodomain-like_sf"/>
</dbReference>
<feature type="domain" description="ARID" evidence="9">
    <location>
        <begin position="1419"/>
        <end position="1511"/>
    </location>
</feature>
<feature type="compositionally biased region" description="Basic and acidic residues" evidence="7">
    <location>
        <begin position="1266"/>
        <end position="1279"/>
    </location>
</feature>
<evidence type="ECO:0000256" key="7">
    <source>
        <dbReference type="SAM" id="MobiDB-lite"/>
    </source>
</evidence>
<feature type="region of interest" description="Disordered" evidence="7">
    <location>
        <begin position="1530"/>
        <end position="1585"/>
    </location>
</feature>
<dbReference type="Pfam" id="PF15613">
    <property type="entry name" value="WSD"/>
    <property type="match status" value="1"/>
</dbReference>
<feature type="region of interest" description="Disordered" evidence="7">
    <location>
        <begin position="461"/>
        <end position="482"/>
    </location>
</feature>
<evidence type="ECO:0000256" key="5">
    <source>
        <dbReference type="ARBA" id="ARBA00023242"/>
    </source>
</evidence>
<dbReference type="Pfam" id="PF01388">
    <property type="entry name" value="ARID"/>
    <property type="match status" value="1"/>
</dbReference>
<organism evidence="10 11">
    <name type="scientific">Symbiochloris irregularis</name>
    <dbReference type="NCBI Taxonomy" id="706552"/>
    <lineage>
        <taxon>Eukaryota</taxon>
        <taxon>Viridiplantae</taxon>
        <taxon>Chlorophyta</taxon>
        <taxon>core chlorophytes</taxon>
        <taxon>Trebouxiophyceae</taxon>
        <taxon>Trebouxiales</taxon>
        <taxon>Trebouxiaceae</taxon>
        <taxon>Symbiochloris</taxon>
    </lineage>
</organism>
<dbReference type="PANTHER" id="PTHR47809">
    <property type="entry name" value="DNA-BINDING BROMODOMAIN-CONTAINING PROTEIN"/>
    <property type="match status" value="1"/>
</dbReference>
<dbReference type="InterPro" id="IPR001606">
    <property type="entry name" value="ARID_dom"/>
</dbReference>
<feature type="compositionally biased region" description="Pro residues" evidence="7">
    <location>
        <begin position="591"/>
        <end position="605"/>
    </location>
</feature>
<evidence type="ECO:0000313" key="10">
    <source>
        <dbReference type="EMBL" id="KAK9803240.1"/>
    </source>
</evidence>
<accession>A0AAW1P3X6</accession>
<dbReference type="SUPFAM" id="SSF47370">
    <property type="entry name" value="Bromodomain"/>
    <property type="match status" value="1"/>
</dbReference>
<keyword evidence="11" id="KW-1185">Reference proteome</keyword>
<evidence type="ECO:0000256" key="1">
    <source>
        <dbReference type="ARBA" id="ARBA00004123"/>
    </source>
</evidence>
<feature type="region of interest" description="Disordered" evidence="7">
    <location>
        <begin position="528"/>
        <end position="550"/>
    </location>
</feature>
<evidence type="ECO:0000256" key="3">
    <source>
        <dbReference type="ARBA" id="ARBA00023117"/>
    </source>
</evidence>
<name>A0AAW1P3X6_9CHLO</name>
<keyword evidence="3 6" id="KW-0103">Bromodomain</keyword>
<dbReference type="InterPro" id="IPR028942">
    <property type="entry name" value="WHIM1_dom"/>
</dbReference>
<dbReference type="Gene3D" id="2.30.30.1040">
    <property type="match status" value="1"/>
</dbReference>
<dbReference type="InterPro" id="IPR001487">
    <property type="entry name" value="Bromodomain"/>
</dbReference>
<dbReference type="Proteomes" id="UP001465755">
    <property type="component" value="Unassembled WGS sequence"/>
</dbReference>
<dbReference type="Gene3D" id="1.20.920.10">
    <property type="entry name" value="Bromodomain-like"/>
    <property type="match status" value="1"/>
</dbReference>
<dbReference type="PANTHER" id="PTHR47809:SF2">
    <property type="entry name" value="DNA-BINDING BROMODOMAIN-CONTAINING PROTEIN"/>
    <property type="match status" value="1"/>
</dbReference>
<evidence type="ECO:0000259" key="9">
    <source>
        <dbReference type="PROSITE" id="PS51011"/>
    </source>
</evidence>
<keyword evidence="4" id="KW-0804">Transcription</keyword>
<sequence>MAKPPEEARAGLKAAQKVLAATMKHKGAKLLFNEAVDPQALGLPDYHEIVLRPLDLGTIHKRLTEGQEAGWESSFYRSAGHLFTDVSLVWENCLAYNSSPDDAPTQELCNEVKSSFEHRWRQAGLEEHPLQPPESEWLSEDSVPARFAIERHGAEQPLRFVDNFTICSASQGRESVSLSDVPATSALLRGYLVPSQAAEDQGTRFLETTAIREWCFEFGKQPCIWVVSSTGWYQLLRPAPDYAPLMAPQQQLLDVCAAAFAIREEEPGTANAECAREAVDLNAEGVDAEAAAKLAATAEAKLAAIDKAAAAAKKGKSRKRKLDSKGGRGSQGQAGAEGDASDSEPNGKRQRRESSDAGNDDPAGNGGRRRRPSNRWLEDDKPGKAPRSAGKSSGKASRTPLRGPEGLDGGDSQGDSSGDEALPRKVGRREADLAARRQKYAAMRAAEAQAREEAAKEKAIQIKAKAKREREAVKARGDPPPPCRAFRLPPHLVPDLLMVWELLQVLAPLTQMTCMPLWRLEAALRPGPIIPPPPPKEPSPEPQHTEEATAQQIESIIRTRKQRGGHQQGPPGAGLKVRIRLDGTLVTDDSPPGPTQRPGLPTSPQPFTPIVPPNDLKGVASAVVLRDAHCALLRAYEGRGLEWDKEPPQSVALYHPDSQTPSPWPERAAHAILAAPDGWLDDEARAAALKMAYSEYSSLDTEERMAILKGLTHLALSSEAIRDHFAAVAEAATPGVPRAAGKKMKAGAEAQEAEASATPAKSADASAASGTPAEWERWAEGVRSGVRKPLGSDLQGRRYWALGGGTSAWRVYVEEDGGEQWGWYDGAEIVALVTWLKSGVAEKETPLVKMLCSIPVPGRTQLTPTPGTPLMPVSATTVGEAAEGSWKGTVLLPEELELRRTDGYKGMLAPLLRGEGNWPKVALYAASEARIFFCADALLTSIPFWFKGIEWFGKLLRLSDALAIAKGPLETGRALLEVENMLAAAGKLRPEWQLHWQAPWRARLMHCYDMRDALMCAAALEEYVAWGGSVMHRHGFTKIAKDVGCQLYFPYPGEQVVVLRTGVLMHLKAYMQALGLLKDDPVASLRPVERYKVACIGYRRSLKETAGATLPDPMNDESSDAEWAPSGQWPTAWLLLRPSRHGPRHQLAARDIAVPLRIDGALPDFLVPAETFDRGLKRVWNEGDRFRMFFAARTTSKAGGTYYKGTVVNVRQQQPPYHSPMEVKEAYDPWEALEVEWDVGGGHAAAHGNDCERISPWELESDPDEDARREEEKKKEAEASARAARAARGARRTDDGSTPAEQAGTQPADPSPSLQQDAPVQPTLQPFTIPTLPTISLQLQAPPQDPRVPPPPLPDPVELMDHDYRSRSVTPYSDTPDSSFADAGAMAHASGQAHDLDYVPISNAPVKPVPREVLDILQQLSRDRFTTLLTNWYRGARGKFKVPIFAHRELDLHKVFWEVMNRGGFPVVTEQKQWKEICRCLEVDLTGQTSASYNMRLNYEKCLLEFEMYLASGQYIADLAAAAVPSAGMTTRSAHAPKPTPLAASTEAAGPGRPRSHPHVNLYPPAKAPALPQTAGSGSAETRKRSWRRMIAPADVDTDGLDRNGGWVAHEQEVPPTFQAPPIVPSDPSMGPALHSLGQGLVGKLVLRFWPEDDFWWDAHVGDYTSGKGHKLIYEKGTSRESFEWAKLSELGPDELAVHPEHPLPALPPPPGPTLPPDVVSKLVDHPMLAINALLGGGFTSERLKALVDQAIVVHQALAQAAAPVGHGFAPPGKASAAQAIRAPPFLPAPAQNASPFAIVPSMAIPAAPVPQSGLRSGRPLAAGALVIRPPGKDPSRPASAKEAEASGRDAAQPQGSMKVKIRFRPAPQAEGHSTPQSPSAAEPAARVSGSPMQGLADGGDEAQND</sequence>
<dbReference type="Pfam" id="PF12047">
    <property type="entry name" value="DNMT1-RFD"/>
    <property type="match status" value="1"/>
</dbReference>
<dbReference type="GO" id="GO:0005634">
    <property type="term" value="C:nucleus"/>
    <property type="evidence" value="ECO:0007669"/>
    <property type="project" value="UniProtKB-SubCell"/>
</dbReference>
<dbReference type="EMBL" id="JALJOQ010000061">
    <property type="protein sequence ID" value="KAK9803240.1"/>
    <property type="molecule type" value="Genomic_DNA"/>
</dbReference>
<reference evidence="10 11" key="1">
    <citation type="journal article" date="2024" name="Nat. Commun.">
        <title>Phylogenomics reveals the evolutionary origins of lichenization in chlorophyte algae.</title>
        <authorList>
            <person name="Puginier C."/>
            <person name="Libourel C."/>
            <person name="Otte J."/>
            <person name="Skaloud P."/>
            <person name="Haon M."/>
            <person name="Grisel S."/>
            <person name="Petersen M."/>
            <person name="Berrin J.G."/>
            <person name="Delaux P.M."/>
            <person name="Dal Grande F."/>
            <person name="Keller J."/>
        </authorList>
    </citation>
    <scope>NUCLEOTIDE SEQUENCE [LARGE SCALE GENOMIC DNA]</scope>
    <source>
        <strain evidence="10 11">SAG 2036</strain>
    </source>
</reference>
<dbReference type="Pfam" id="PF00439">
    <property type="entry name" value="Bromodomain"/>
    <property type="match status" value="1"/>
</dbReference>
<protein>
    <submittedName>
        <fullName evidence="10">Uncharacterized protein</fullName>
    </submittedName>
</protein>
<evidence type="ECO:0000313" key="11">
    <source>
        <dbReference type="Proteomes" id="UP001465755"/>
    </source>
</evidence>
<dbReference type="SMART" id="SM00297">
    <property type="entry name" value="BROMO"/>
    <property type="match status" value="1"/>
</dbReference>
<feature type="compositionally biased region" description="Basic and acidic residues" evidence="7">
    <location>
        <begin position="1831"/>
        <end position="1848"/>
    </location>
</feature>
<feature type="compositionally biased region" description="Basic and acidic residues" evidence="7">
    <location>
        <begin position="468"/>
        <end position="477"/>
    </location>
</feature>
<dbReference type="GO" id="GO:0003677">
    <property type="term" value="F:DNA binding"/>
    <property type="evidence" value="ECO:0007669"/>
    <property type="project" value="InterPro"/>
</dbReference>
<dbReference type="PROSITE" id="PS50014">
    <property type="entry name" value="BROMODOMAIN_2"/>
    <property type="match status" value="1"/>
</dbReference>
<dbReference type="Gene3D" id="1.10.150.60">
    <property type="entry name" value="ARID DNA-binding domain"/>
    <property type="match status" value="1"/>
</dbReference>
<dbReference type="SMART" id="SM00501">
    <property type="entry name" value="BRIGHT"/>
    <property type="match status" value="1"/>
</dbReference>
<feature type="region of interest" description="Disordered" evidence="7">
    <location>
        <begin position="740"/>
        <end position="776"/>
    </location>
</feature>
<dbReference type="InterPro" id="IPR022702">
    <property type="entry name" value="Cytosine_MeTrfase1_RFD"/>
</dbReference>
<comment type="subcellular location">
    <subcellularLocation>
        <location evidence="1">Nucleus</location>
    </subcellularLocation>
</comment>
<keyword evidence="5" id="KW-0539">Nucleus</keyword>
<feature type="domain" description="Bromo" evidence="8">
    <location>
        <begin position="24"/>
        <end position="104"/>
    </location>
</feature>
<dbReference type="InterPro" id="IPR036431">
    <property type="entry name" value="ARID_dom_sf"/>
</dbReference>
<feature type="compositionally biased region" description="Basic residues" evidence="7">
    <location>
        <begin position="313"/>
        <end position="322"/>
    </location>
</feature>
<dbReference type="CDD" id="cd16100">
    <property type="entry name" value="ARID"/>
    <property type="match status" value="1"/>
</dbReference>
<dbReference type="PRINTS" id="PR00503">
    <property type="entry name" value="BROMODOMAIN"/>
</dbReference>
<evidence type="ECO:0000256" key="6">
    <source>
        <dbReference type="PROSITE-ProRule" id="PRU00035"/>
    </source>
</evidence>
<evidence type="ECO:0000256" key="2">
    <source>
        <dbReference type="ARBA" id="ARBA00023015"/>
    </source>
</evidence>
<keyword evidence="2" id="KW-0805">Transcription regulation</keyword>
<comment type="caution">
    <text evidence="10">The sequence shown here is derived from an EMBL/GenBank/DDBJ whole genome shotgun (WGS) entry which is preliminary data.</text>
</comment>
<feature type="region of interest" description="Disordered" evidence="7">
    <location>
        <begin position="1826"/>
        <end position="1906"/>
    </location>
</feature>
<gene>
    <name evidence="10" type="ORF">WJX73_008882</name>
</gene>
<feature type="region of interest" description="Disordered" evidence="7">
    <location>
        <begin position="1244"/>
        <end position="1328"/>
    </location>
</feature>
<dbReference type="InterPro" id="IPR028941">
    <property type="entry name" value="WHIM2_dom"/>
</dbReference>
<dbReference type="SMART" id="SM01014">
    <property type="entry name" value="ARID"/>
    <property type="match status" value="1"/>
</dbReference>
<dbReference type="Pfam" id="PF15612">
    <property type="entry name" value="WHIM1"/>
    <property type="match status" value="1"/>
</dbReference>
<feature type="compositionally biased region" description="Pro residues" evidence="7">
    <location>
        <begin position="528"/>
        <end position="541"/>
    </location>
</feature>
<dbReference type="SUPFAM" id="SSF46774">
    <property type="entry name" value="ARID-like"/>
    <property type="match status" value="1"/>
</dbReference>
<dbReference type="PROSITE" id="PS51011">
    <property type="entry name" value="ARID"/>
    <property type="match status" value="1"/>
</dbReference>
<evidence type="ECO:0000256" key="4">
    <source>
        <dbReference type="ARBA" id="ARBA00023163"/>
    </source>
</evidence>
<feature type="region of interest" description="Disordered" evidence="7">
    <location>
        <begin position="311"/>
        <end position="434"/>
    </location>
</feature>
<evidence type="ECO:0000259" key="8">
    <source>
        <dbReference type="PROSITE" id="PS50014"/>
    </source>
</evidence>